<keyword evidence="2" id="KW-1185">Reference proteome</keyword>
<evidence type="ECO:0000313" key="3">
    <source>
        <dbReference type="RefSeq" id="XP_056688748.1"/>
    </source>
</evidence>
<reference evidence="3" key="2">
    <citation type="submission" date="2025-08" db="UniProtKB">
        <authorList>
            <consortium name="RefSeq"/>
        </authorList>
    </citation>
    <scope>IDENTIFICATION</scope>
    <source>
        <tissue evidence="3">Leaf</tissue>
    </source>
</reference>
<dbReference type="PANTHER" id="PTHR33116">
    <property type="entry name" value="REVERSE TRANSCRIPTASE ZINC-BINDING DOMAIN-CONTAINING PROTEIN-RELATED-RELATED"/>
    <property type="match status" value="1"/>
</dbReference>
<dbReference type="Proteomes" id="UP000813463">
    <property type="component" value="Chromosome 6"/>
</dbReference>
<reference evidence="2" key="1">
    <citation type="journal article" date="2021" name="Nat. Commun.">
        <title>Genomic analyses provide insights into spinach domestication and the genetic basis of agronomic traits.</title>
        <authorList>
            <person name="Cai X."/>
            <person name="Sun X."/>
            <person name="Xu C."/>
            <person name="Sun H."/>
            <person name="Wang X."/>
            <person name="Ge C."/>
            <person name="Zhang Z."/>
            <person name="Wang Q."/>
            <person name="Fei Z."/>
            <person name="Jiao C."/>
            <person name="Wang Q."/>
        </authorList>
    </citation>
    <scope>NUCLEOTIDE SEQUENCE [LARGE SCALE GENOMIC DNA]</scope>
    <source>
        <strain evidence="2">cv. Varoflay</strain>
    </source>
</reference>
<dbReference type="RefSeq" id="XP_056688748.1">
    <property type="nucleotide sequence ID" value="XM_056832770.1"/>
</dbReference>
<organism evidence="2 3">
    <name type="scientific">Spinacia oleracea</name>
    <name type="common">Spinach</name>
    <dbReference type="NCBI Taxonomy" id="3562"/>
    <lineage>
        <taxon>Eukaryota</taxon>
        <taxon>Viridiplantae</taxon>
        <taxon>Streptophyta</taxon>
        <taxon>Embryophyta</taxon>
        <taxon>Tracheophyta</taxon>
        <taxon>Spermatophyta</taxon>
        <taxon>Magnoliopsida</taxon>
        <taxon>eudicotyledons</taxon>
        <taxon>Gunneridae</taxon>
        <taxon>Pentapetalae</taxon>
        <taxon>Caryophyllales</taxon>
        <taxon>Chenopodiaceae</taxon>
        <taxon>Chenopodioideae</taxon>
        <taxon>Anserineae</taxon>
        <taxon>Spinacia</taxon>
    </lineage>
</organism>
<feature type="domain" description="Reverse transcriptase" evidence="1">
    <location>
        <begin position="1"/>
        <end position="131"/>
    </location>
</feature>
<sequence length="298" mass="34036">MSFTHSRGLLQGDPLSSYLFNICLQALSSTISHACDAREWTPYWVRPNKVPISHILFADDLMLLGRVDEKTTFSVRDTLDEFCYISGQKINTDKSRLTFSHNTSTDVKILFQETLCVKDNENLGLHLGIPISHKKPKRKDLQFIVDKELNGSFLLQQVCCALGRGRGSIFGMIIGWGNGTLRSLVQEPLLEHEENQTLSSCITEGEWDFDNLGCELPIHVTQRIMSLPPLKNNTIDSPVSPFVTQGKFSLALAYKHASFDPHHPNLGWLWKLKFPPKYSFFLWLTCWDRLPHRKLLHL</sequence>
<name>A0ABM3QZJ4_SPIOL</name>
<dbReference type="PROSITE" id="PS50878">
    <property type="entry name" value="RT_POL"/>
    <property type="match status" value="1"/>
</dbReference>
<dbReference type="Pfam" id="PF00078">
    <property type="entry name" value="RVT_1"/>
    <property type="match status" value="1"/>
</dbReference>
<accession>A0ABM3QZJ4</accession>
<proteinExistence type="predicted"/>
<dbReference type="InterPro" id="IPR000477">
    <property type="entry name" value="RT_dom"/>
</dbReference>
<evidence type="ECO:0000259" key="1">
    <source>
        <dbReference type="PROSITE" id="PS50878"/>
    </source>
</evidence>
<dbReference type="PANTHER" id="PTHR33116:SF78">
    <property type="entry name" value="OS12G0587133 PROTEIN"/>
    <property type="match status" value="1"/>
</dbReference>
<evidence type="ECO:0000313" key="2">
    <source>
        <dbReference type="Proteomes" id="UP000813463"/>
    </source>
</evidence>
<dbReference type="GeneID" id="130463595"/>
<gene>
    <name evidence="3" type="primary">LOC130463595</name>
</gene>
<protein>
    <recommendedName>
        <fullName evidence="1">Reverse transcriptase domain-containing protein</fullName>
    </recommendedName>
</protein>